<sequence length="80" mass="8839">MIPLPSGLKIWLAAGATDMRLGMPGLALRVQQFLGRDPYAGDVFVFRGRRGDLVKLIWHDGIGRGFLTLEAILGHFVEFS</sequence>
<dbReference type="PANTHER" id="PTHR36455:SF1">
    <property type="entry name" value="BLR8292 PROTEIN"/>
    <property type="match status" value="1"/>
</dbReference>
<proteinExistence type="predicted"/>
<organism evidence="1 2">
    <name type="scientific">Acetobacter cerevisiae</name>
    <dbReference type="NCBI Taxonomy" id="178900"/>
    <lineage>
        <taxon>Bacteria</taxon>
        <taxon>Pseudomonadati</taxon>
        <taxon>Pseudomonadota</taxon>
        <taxon>Alphaproteobacteria</taxon>
        <taxon>Acetobacterales</taxon>
        <taxon>Acetobacteraceae</taxon>
        <taxon>Acetobacter</taxon>
    </lineage>
</organism>
<accession>A0A149UJK8</accession>
<protein>
    <submittedName>
        <fullName evidence="1">Transposase</fullName>
    </submittedName>
</protein>
<dbReference type="PANTHER" id="PTHR36455">
    <property type="match status" value="1"/>
</dbReference>
<comment type="caution">
    <text evidence="1">The sequence shown here is derived from an EMBL/GenBank/DDBJ whole genome shotgun (WGS) entry which is preliminary data.</text>
</comment>
<dbReference type="AlphaFoldDB" id="A0A149UJK8"/>
<dbReference type="InterPro" id="IPR008878">
    <property type="entry name" value="Transposase_IS66_Orf2"/>
</dbReference>
<dbReference type="EMBL" id="LHZY01000167">
    <property type="protein sequence ID" value="KXV67993.1"/>
    <property type="molecule type" value="Genomic_DNA"/>
</dbReference>
<reference evidence="1 2" key="1">
    <citation type="submission" date="2015-06" db="EMBL/GenBank/DDBJ databases">
        <title>Improved classification and identification of acetic acid bacteria using matrix-assisted laser desorption/ionization time-of-flight mass spectrometry; Gluconobacter nephelii and Gluconobacter uchimurae are later heterotypic synonyms of Gluconobacter japonicus and Gluconobacter oxydans, respectively.</title>
        <authorList>
            <person name="Li L."/>
            <person name="Cleenwerck I."/>
            <person name="De Vuyst L."/>
            <person name="Vandamme P."/>
        </authorList>
    </citation>
    <scope>NUCLEOTIDE SEQUENCE [LARGE SCALE GENOMIC DNA]</scope>
    <source>
        <strain evidence="1 2">LMG 1608</strain>
    </source>
</reference>
<name>A0A149UJK8_9PROT</name>
<feature type="non-terminal residue" evidence="1">
    <location>
        <position position="80"/>
    </location>
</feature>
<evidence type="ECO:0000313" key="1">
    <source>
        <dbReference type="EMBL" id="KXV67993.1"/>
    </source>
</evidence>
<dbReference type="Pfam" id="PF05717">
    <property type="entry name" value="TnpB_IS66"/>
    <property type="match status" value="1"/>
</dbReference>
<gene>
    <name evidence="1" type="ORF">AD952_14715</name>
</gene>
<evidence type="ECO:0000313" key="2">
    <source>
        <dbReference type="Proteomes" id="UP000075312"/>
    </source>
</evidence>
<dbReference type="NCBIfam" id="NF033819">
    <property type="entry name" value="IS66_TnpB"/>
    <property type="match status" value="1"/>
</dbReference>
<dbReference type="RefSeq" id="WP_062145050.1">
    <property type="nucleotide sequence ID" value="NZ_LHZY01000167.1"/>
</dbReference>
<dbReference type="Proteomes" id="UP000075312">
    <property type="component" value="Unassembled WGS sequence"/>
</dbReference>